<dbReference type="InterPro" id="IPR050237">
    <property type="entry name" value="ATP-dep_AMP-bd_enzyme"/>
</dbReference>
<organism evidence="4 5">
    <name type="scientific">Pauljensenia hongkongensis</name>
    <dbReference type="NCBI Taxonomy" id="178339"/>
    <lineage>
        <taxon>Bacteria</taxon>
        <taxon>Bacillati</taxon>
        <taxon>Actinomycetota</taxon>
        <taxon>Actinomycetes</taxon>
        <taxon>Actinomycetales</taxon>
        <taxon>Actinomycetaceae</taxon>
        <taxon>Pauljensenia</taxon>
    </lineage>
</organism>
<dbReference type="InterPro" id="IPR042099">
    <property type="entry name" value="ANL_N_sf"/>
</dbReference>
<keyword evidence="4" id="KW-0436">Ligase</keyword>
<dbReference type="PANTHER" id="PTHR43767">
    <property type="entry name" value="LONG-CHAIN-FATTY-ACID--COA LIGASE"/>
    <property type="match status" value="1"/>
</dbReference>
<sequence length="613" mass="66014">MDLTTQLRSLYAPGVAATIEVPETTIPAMVEEVAGRYPQRAAIDFFSRQMTYAELVVQMRKAAGALAAAGVRPGDRVALVMPNCPQHAVAVLGAMALGAVVVEHNPLAPAAELRGEYEAHGARTTIAWTKSLEKLSFLDPGHTVFAMDLIRALPRASQFLVRLPLRAARERREQLAARVPAWARRWDQEVARAEAWQGACPAASGDIALLIHTGGTTGVPKAAALTHRNLIANVEQSIDWVPVLHEGAEVFYCVLPLFHAFGFTIGFLAGLRMGATIAMFPKFDQAMILTSQKRLPCTFFLGVPPMYQRLLATAKQMGSDLSSIHFSLSGAMPLSRELADAWEEATGGLMIEGYGMTEASPIILGSPLASTRARGALGIAYPSTEVRIVDPEDPSRDVADGEVGELLARGPQVFPGYWNQPEETEACFVDGWLRTGDLVRLRDGFIYMADRRKEMINSSGFNVYPSQVEEAVRTMPGVRDVAIVGIPSSSSGEDVVAAIVLEAGASATLADIREWAEKSIAHYALPRQLVVMSELPRSQLGKVMRKKVREQITGMTGGAIQAAKGAVEGARGAVEGARDAVGEAARGAARGATDALRRITSPEDRQQRGQQRD</sequence>
<dbReference type="InterPro" id="IPR000873">
    <property type="entry name" value="AMP-dep_synth/lig_dom"/>
</dbReference>
<dbReference type="RefSeq" id="WP_009743070.1">
    <property type="nucleotide sequence ID" value="NZ_CP017298.1"/>
</dbReference>
<dbReference type="Proteomes" id="UP000095214">
    <property type="component" value="Chromosome"/>
</dbReference>
<reference evidence="4 5" key="1">
    <citation type="submission" date="2016-09" db="EMBL/GenBank/DDBJ databases">
        <title>Complete genome sequence of Actinomyces hongkongensis HKU8.</title>
        <authorList>
            <person name="Gao Y.-X."/>
            <person name="Zhou Y.-Y."/>
            <person name="Xie Y."/>
            <person name="Wang M."/>
            <person name="Wang S.-J."/>
            <person name="Shen S.-G."/>
        </authorList>
    </citation>
    <scope>NUCLEOTIDE SEQUENCE [LARGE SCALE GENOMIC DNA]</scope>
    <source>
        <strain evidence="4 5">HKU8</strain>
    </source>
</reference>
<dbReference type="Pfam" id="PF13193">
    <property type="entry name" value="AMP-binding_C"/>
    <property type="match status" value="1"/>
</dbReference>
<gene>
    <name evidence="4" type="ORF">BH719_02030</name>
</gene>
<dbReference type="PANTHER" id="PTHR43767:SF12">
    <property type="entry name" value="AMP-DEPENDENT SYNTHETASE AND LIGASE"/>
    <property type="match status" value="1"/>
</dbReference>
<name>A0A1D8B0X7_9ACTO</name>
<feature type="domain" description="AMP-binding enzyme C-terminal" evidence="3">
    <location>
        <begin position="467"/>
        <end position="542"/>
    </location>
</feature>
<feature type="domain" description="AMP-dependent synthetase/ligase" evidence="2">
    <location>
        <begin position="31"/>
        <end position="418"/>
    </location>
</feature>
<dbReference type="Pfam" id="PF00501">
    <property type="entry name" value="AMP-binding"/>
    <property type="match status" value="1"/>
</dbReference>
<evidence type="ECO:0000259" key="3">
    <source>
        <dbReference type="Pfam" id="PF13193"/>
    </source>
</evidence>
<dbReference type="EMBL" id="CP017298">
    <property type="protein sequence ID" value="AOS46797.1"/>
    <property type="molecule type" value="Genomic_DNA"/>
</dbReference>
<proteinExistence type="predicted"/>
<dbReference type="InterPro" id="IPR045851">
    <property type="entry name" value="AMP-bd_C_sf"/>
</dbReference>
<feature type="compositionally biased region" description="Basic and acidic residues" evidence="1">
    <location>
        <begin position="595"/>
        <end position="613"/>
    </location>
</feature>
<dbReference type="PROSITE" id="PS00455">
    <property type="entry name" value="AMP_BINDING"/>
    <property type="match status" value="1"/>
</dbReference>
<dbReference type="Gene3D" id="3.30.300.30">
    <property type="match status" value="1"/>
</dbReference>
<feature type="region of interest" description="Disordered" evidence="1">
    <location>
        <begin position="584"/>
        <end position="613"/>
    </location>
</feature>
<accession>A0A1D8B0X7</accession>
<dbReference type="OrthoDB" id="9803968at2"/>
<evidence type="ECO:0000259" key="2">
    <source>
        <dbReference type="Pfam" id="PF00501"/>
    </source>
</evidence>
<dbReference type="GO" id="GO:0016877">
    <property type="term" value="F:ligase activity, forming carbon-sulfur bonds"/>
    <property type="evidence" value="ECO:0007669"/>
    <property type="project" value="UniProtKB-ARBA"/>
</dbReference>
<evidence type="ECO:0000313" key="5">
    <source>
        <dbReference type="Proteomes" id="UP000095214"/>
    </source>
</evidence>
<protein>
    <submittedName>
        <fullName evidence="4">Long-chain fatty acid--CoA ligase</fullName>
    </submittedName>
</protein>
<dbReference type="InterPro" id="IPR020845">
    <property type="entry name" value="AMP-binding_CS"/>
</dbReference>
<dbReference type="SUPFAM" id="SSF56801">
    <property type="entry name" value="Acetyl-CoA synthetase-like"/>
    <property type="match status" value="1"/>
</dbReference>
<dbReference type="KEGG" id="phon:BH719_02030"/>
<evidence type="ECO:0000256" key="1">
    <source>
        <dbReference type="SAM" id="MobiDB-lite"/>
    </source>
</evidence>
<keyword evidence="5" id="KW-1185">Reference proteome</keyword>
<dbReference type="Gene3D" id="3.40.50.12780">
    <property type="entry name" value="N-terminal domain of ligase-like"/>
    <property type="match status" value="1"/>
</dbReference>
<dbReference type="InterPro" id="IPR025110">
    <property type="entry name" value="AMP-bd_C"/>
</dbReference>
<dbReference type="AlphaFoldDB" id="A0A1D8B0X7"/>
<dbReference type="STRING" id="178339.BH719_02030"/>
<evidence type="ECO:0000313" key="4">
    <source>
        <dbReference type="EMBL" id="AOS46797.1"/>
    </source>
</evidence>